<protein>
    <submittedName>
        <fullName evidence="2">Uncharacterized protein</fullName>
    </submittedName>
</protein>
<proteinExistence type="predicted"/>
<dbReference type="AlphaFoldDB" id="A0A2P8DRT3"/>
<keyword evidence="1" id="KW-0732">Signal</keyword>
<feature type="signal peptide" evidence="1">
    <location>
        <begin position="1"/>
        <end position="27"/>
    </location>
</feature>
<dbReference type="Proteomes" id="UP000240542">
    <property type="component" value="Unassembled WGS sequence"/>
</dbReference>
<evidence type="ECO:0000313" key="2">
    <source>
        <dbReference type="EMBL" id="PSK99919.1"/>
    </source>
</evidence>
<gene>
    <name evidence="2" type="ORF">CLV63_10246</name>
</gene>
<feature type="chain" id="PRO_5015148578" evidence="1">
    <location>
        <begin position="28"/>
        <end position="60"/>
    </location>
</feature>
<evidence type="ECO:0000256" key="1">
    <source>
        <dbReference type="SAM" id="SignalP"/>
    </source>
</evidence>
<sequence>MRTAAKIAATAAIAATLFGLGQGSASATDDEAFQACVNEQGGLINLDLDLLSQCLANNNG</sequence>
<dbReference type="EMBL" id="PYGA01000002">
    <property type="protein sequence ID" value="PSK99919.1"/>
    <property type="molecule type" value="Genomic_DNA"/>
</dbReference>
<keyword evidence="3" id="KW-1185">Reference proteome</keyword>
<name>A0A2P8DRT3_9ACTN</name>
<reference evidence="2 3" key="1">
    <citation type="submission" date="2018-03" db="EMBL/GenBank/DDBJ databases">
        <title>Genomic Encyclopedia of Archaeal and Bacterial Type Strains, Phase II (KMG-II): from individual species to whole genera.</title>
        <authorList>
            <person name="Goeker M."/>
        </authorList>
    </citation>
    <scope>NUCLEOTIDE SEQUENCE [LARGE SCALE GENOMIC DNA]</scope>
    <source>
        <strain evidence="2 3">DSM 45312</strain>
    </source>
</reference>
<organism evidence="2 3">
    <name type="scientific">Murinocardiopsis flavida</name>
    <dbReference type="NCBI Taxonomy" id="645275"/>
    <lineage>
        <taxon>Bacteria</taxon>
        <taxon>Bacillati</taxon>
        <taxon>Actinomycetota</taxon>
        <taxon>Actinomycetes</taxon>
        <taxon>Streptosporangiales</taxon>
        <taxon>Nocardiopsidaceae</taxon>
        <taxon>Murinocardiopsis</taxon>
    </lineage>
</organism>
<accession>A0A2P8DRT3</accession>
<evidence type="ECO:0000313" key="3">
    <source>
        <dbReference type="Proteomes" id="UP000240542"/>
    </source>
</evidence>
<comment type="caution">
    <text evidence="2">The sequence shown here is derived from an EMBL/GenBank/DDBJ whole genome shotgun (WGS) entry which is preliminary data.</text>
</comment>